<evidence type="ECO:0008006" key="3">
    <source>
        <dbReference type="Google" id="ProtNLM"/>
    </source>
</evidence>
<protein>
    <recommendedName>
        <fullName evidence="3">Transposase</fullName>
    </recommendedName>
</protein>
<dbReference type="EMBL" id="BAABFL010000117">
    <property type="protein sequence ID" value="GAA4649054.1"/>
    <property type="molecule type" value="Genomic_DNA"/>
</dbReference>
<keyword evidence="2" id="KW-1185">Reference proteome</keyword>
<proteinExistence type="predicted"/>
<gene>
    <name evidence="1" type="ORF">GCM10023116_13280</name>
</gene>
<sequence>MRIVSSEKGMQSGMRDLQALADEITVSRKGQRPGAATPRRWSTHTQYGVKTMNHFQEQRYLRSEQRIRKWRREYLIHCTRQRAPLQRLLGRLVPAWGHA</sequence>
<evidence type="ECO:0000313" key="1">
    <source>
        <dbReference type="EMBL" id="GAA4649054.1"/>
    </source>
</evidence>
<accession>A0ABP8V0D7</accession>
<dbReference type="Proteomes" id="UP001500604">
    <property type="component" value="Unassembled WGS sequence"/>
</dbReference>
<organism evidence="1 2">
    <name type="scientific">Kistimonas scapharcae</name>
    <dbReference type="NCBI Taxonomy" id="1036133"/>
    <lineage>
        <taxon>Bacteria</taxon>
        <taxon>Pseudomonadati</taxon>
        <taxon>Pseudomonadota</taxon>
        <taxon>Gammaproteobacteria</taxon>
        <taxon>Oceanospirillales</taxon>
        <taxon>Endozoicomonadaceae</taxon>
        <taxon>Kistimonas</taxon>
    </lineage>
</organism>
<reference evidence="2" key="1">
    <citation type="journal article" date="2019" name="Int. J. Syst. Evol. Microbiol.">
        <title>The Global Catalogue of Microorganisms (GCM) 10K type strain sequencing project: providing services to taxonomists for standard genome sequencing and annotation.</title>
        <authorList>
            <consortium name="The Broad Institute Genomics Platform"/>
            <consortium name="The Broad Institute Genome Sequencing Center for Infectious Disease"/>
            <person name="Wu L."/>
            <person name="Ma J."/>
        </authorList>
    </citation>
    <scope>NUCLEOTIDE SEQUENCE [LARGE SCALE GENOMIC DNA]</scope>
    <source>
        <strain evidence="2">JCM 17805</strain>
    </source>
</reference>
<evidence type="ECO:0000313" key="2">
    <source>
        <dbReference type="Proteomes" id="UP001500604"/>
    </source>
</evidence>
<comment type="caution">
    <text evidence="1">The sequence shown here is derived from an EMBL/GenBank/DDBJ whole genome shotgun (WGS) entry which is preliminary data.</text>
</comment>
<name>A0ABP8V0D7_9GAMM</name>